<organism evidence="2">
    <name type="scientific">Chlamydomonas leiostraca</name>
    <dbReference type="NCBI Taxonomy" id="1034604"/>
    <lineage>
        <taxon>Eukaryota</taxon>
        <taxon>Viridiplantae</taxon>
        <taxon>Chlorophyta</taxon>
        <taxon>core chlorophytes</taxon>
        <taxon>Chlorophyceae</taxon>
        <taxon>CS clade</taxon>
        <taxon>Chlamydomonadales</taxon>
        <taxon>Chlamydomonadaceae</taxon>
        <taxon>Chlamydomonas</taxon>
    </lineage>
</organism>
<feature type="compositionally biased region" description="Basic residues" evidence="1">
    <location>
        <begin position="61"/>
        <end position="71"/>
    </location>
</feature>
<sequence>MPSRTPPGMEQPHEHPSCTTRMHTDATLGTQLARMMRLARGPGHAHEQAAPPPPGPTRTSTQRHARGHAQARAHTELLHHHMSQHMQPHARLLNTSLAAPSLPRPAAPLAWQ</sequence>
<feature type="region of interest" description="Disordered" evidence="1">
    <location>
        <begin position="1"/>
        <end position="74"/>
    </location>
</feature>
<accession>A0A7S0S4G8</accession>
<dbReference type="AlphaFoldDB" id="A0A7S0S4G8"/>
<name>A0A7S0S4G8_9CHLO</name>
<protein>
    <submittedName>
        <fullName evidence="2">Uncharacterized protein</fullName>
    </submittedName>
</protein>
<gene>
    <name evidence="2" type="ORF">CLEI1391_LOCUS20076</name>
</gene>
<dbReference type="EMBL" id="HBFB01035719">
    <property type="protein sequence ID" value="CAD8695890.1"/>
    <property type="molecule type" value="Transcribed_RNA"/>
</dbReference>
<proteinExistence type="predicted"/>
<evidence type="ECO:0000256" key="1">
    <source>
        <dbReference type="SAM" id="MobiDB-lite"/>
    </source>
</evidence>
<evidence type="ECO:0000313" key="2">
    <source>
        <dbReference type="EMBL" id="CAD8695890.1"/>
    </source>
</evidence>
<reference evidence="2" key="1">
    <citation type="submission" date="2021-01" db="EMBL/GenBank/DDBJ databases">
        <authorList>
            <person name="Corre E."/>
            <person name="Pelletier E."/>
            <person name="Niang G."/>
            <person name="Scheremetjew M."/>
            <person name="Finn R."/>
            <person name="Kale V."/>
            <person name="Holt S."/>
            <person name="Cochrane G."/>
            <person name="Meng A."/>
            <person name="Brown T."/>
            <person name="Cohen L."/>
        </authorList>
    </citation>
    <scope>NUCLEOTIDE SEQUENCE</scope>
    <source>
        <strain evidence="2">SAG 11-49</strain>
    </source>
</reference>